<gene>
    <name evidence="1" type="ORF">PGT21_026646</name>
</gene>
<sequence>MFIRSCIEHKVCESTAKRQAYDKEDDVNDVMSLDSDDRQSWSSRIITSSNKRSSSTTLIDRISSPSIELNSILSNESSIHTHPKKS</sequence>
<dbReference type="EMBL" id="VSWC01000105">
    <property type="protein sequence ID" value="KAA1087246.1"/>
    <property type="molecule type" value="Genomic_DNA"/>
</dbReference>
<dbReference type="OrthoDB" id="10555823at2759"/>
<keyword evidence="2" id="KW-1185">Reference proteome</keyword>
<evidence type="ECO:0000313" key="2">
    <source>
        <dbReference type="Proteomes" id="UP000324748"/>
    </source>
</evidence>
<proteinExistence type="predicted"/>
<dbReference type="AlphaFoldDB" id="A0A5B0NEU4"/>
<organism evidence="1 2">
    <name type="scientific">Puccinia graminis f. sp. tritici</name>
    <dbReference type="NCBI Taxonomy" id="56615"/>
    <lineage>
        <taxon>Eukaryota</taxon>
        <taxon>Fungi</taxon>
        <taxon>Dikarya</taxon>
        <taxon>Basidiomycota</taxon>
        <taxon>Pucciniomycotina</taxon>
        <taxon>Pucciniomycetes</taxon>
        <taxon>Pucciniales</taxon>
        <taxon>Pucciniaceae</taxon>
        <taxon>Puccinia</taxon>
    </lineage>
</organism>
<accession>A0A5B0NEU4</accession>
<comment type="caution">
    <text evidence="1">The sequence shown here is derived from an EMBL/GenBank/DDBJ whole genome shotgun (WGS) entry which is preliminary data.</text>
</comment>
<evidence type="ECO:0000313" key="1">
    <source>
        <dbReference type="EMBL" id="KAA1087246.1"/>
    </source>
</evidence>
<name>A0A5B0NEU4_PUCGR</name>
<reference evidence="1 2" key="1">
    <citation type="submission" date="2019-05" db="EMBL/GenBank/DDBJ databases">
        <title>Emergence of the Ug99 lineage of the wheat stem rust pathogen through somatic hybridization.</title>
        <authorList>
            <person name="Li F."/>
            <person name="Upadhyaya N.M."/>
            <person name="Sperschneider J."/>
            <person name="Matny O."/>
            <person name="Nguyen-Phuc H."/>
            <person name="Mago R."/>
            <person name="Raley C."/>
            <person name="Miller M.E."/>
            <person name="Silverstein K.A.T."/>
            <person name="Henningsen E."/>
            <person name="Hirsch C.D."/>
            <person name="Visser B."/>
            <person name="Pretorius Z.A."/>
            <person name="Steffenson B.J."/>
            <person name="Schwessinger B."/>
            <person name="Dodds P.N."/>
            <person name="Figueroa M."/>
        </authorList>
    </citation>
    <scope>NUCLEOTIDE SEQUENCE [LARGE SCALE GENOMIC DNA]</scope>
    <source>
        <strain evidence="1">21-0</strain>
    </source>
</reference>
<dbReference type="Proteomes" id="UP000324748">
    <property type="component" value="Unassembled WGS sequence"/>
</dbReference>
<protein>
    <submittedName>
        <fullName evidence="1">Uncharacterized protein</fullName>
    </submittedName>
</protein>